<proteinExistence type="predicted"/>
<dbReference type="Proteomes" id="UP000807306">
    <property type="component" value="Unassembled WGS sequence"/>
</dbReference>
<feature type="region of interest" description="Disordered" evidence="2">
    <location>
        <begin position="172"/>
        <end position="249"/>
    </location>
</feature>
<feature type="chain" id="PRO_5040307948" evidence="3">
    <location>
        <begin position="26"/>
        <end position="276"/>
    </location>
</feature>
<protein>
    <submittedName>
        <fullName evidence="4">Uncharacterized protein</fullName>
    </submittedName>
</protein>
<feature type="compositionally biased region" description="Pro residues" evidence="2">
    <location>
        <begin position="185"/>
        <end position="206"/>
    </location>
</feature>
<dbReference type="EMBL" id="MU157871">
    <property type="protein sequence ID" value="KAF9526431.1"/>
    <property type="molecule type" value="Genomic_DNA"/>
</dbReference>
<evidence type="ECO:0000313" key="4">
    <source>
        <dbReference type="EMBL" id="KAF9526431.1"/>
    </source>
</evidence>
<feature type="signal peptide" evidence="3">
    <location>
        <begin position="1"/>
        <end position="25"/>
    </location>
</feature>
<feature type="compositionally biased region" description="Low complexity" evidence="2">
    <location>
        <begin position="207"/>
        <end position="245"/>
    </location>
</feature>
<dbReference type="OrthoDB" id="623670at2759"/>
<dbReference type="CDD" id="cd22191">
    <property type="entry name" value="DPBB_RlpA_EXP_N-like"/>
    <property type="match status" value="1"/>
</dbReference>
<dbReference type="InterPro" id="IPR036908">
    <property type="entry name" value="RlpA-like_sf"/>
</dbReference>
<gene>
    <name evidence="4" type="ORF">CPB83DRAFT_857796</name>
</gene>
<comment type="caution">
    <text evidence="4">The sequence shown here is derived from an EMBL/GenBank/DDBJ whole genome shotgun (WGS) entry which is preliminary data.</text>
</comment>
<evidence type="ECO:0000256" key="1">
    <source>
        <dbReference type="ARBA" id="ARBA00022729"/>
    </source>
</evidence>
<name>A0A9P6EC80_9AGAR</name>
<dbReference type="InterPro" id="IPR051477">
    <property type="entry name" value="Expansin_CellWall"/>
</dbReference>
<evidence type="ECO:0000256" key="3">
    <source>
        <dbReference type="SAM" id="SignalP"/>
    </source>
</evidence>
<dbReference type="Gene3D" id="2.40.40.10">
    <property type="entry name" value="RlpA-like domain"/>
    <property type="match status" value="1"/>
</dbReference>
<keyword evidence="1 3" id="KW-0732">Signal</keyword>
<accession>A0A9P6EC80</accession>
<sequence length="276" mass="28175">MHSFIPSLSFGFFVLSGLIVGSADALPGSSGKLAQLEVNLANIAHVRQPSRRHGAYNARALRTRSISSKNESFESEANLLYPGRRAAGAHFTFYVTGLGACGGYNNPGDAVVALNAQQWEGGKYCNAQITITVNGKSVGATIVDRCEGCGPNNLDLSAGLFSNWAPAGPGGGTLDGSWEFGSVAAPPPPPPSPSPTLTPNPTPKPTPSTTSSISSSSTMSETTSASTSASTSSVSGTASSVQASTPSPLSWDNGNLQQLNLAFMAVGGVLEASRVV</sequence>
<evidence type="ECO:0000256" key="2">
    <source>
        <dbReference type="SAM" id="MobiDB-lite"/>
    </source>
</evidence>
<dbReference type="SUPFAM" id="SSF50685">
    <property type="entry name" value="Barwin-like endoglucanases"/>
    <property type="match status" value="1"/>
</dbReference>
<reference evidence="4" key="1">
    <citation type="submission" date="2020-11" db="EMBL/GenBank/DDBJ databases">
        <authorList>
            <consortium name="DOE Joint Genome Institute"/>
            <person name="Ahrendt S."/>
            <person name="Riley R."/>
            <person name="Andreopoulos W."/>
            <person name="Labutti K."/>
            <person name="Pangilinan J."/>
            <person name="Ruiz-Duenas F.J."/>
            <person name="Barrasa J.M."/>
            <person name="Sanchez-Garcia M."/>
            <person name="Camarero S."/>
            <person name="Miyauchi S."/>
            <person name="Serrano A."/>
            <person name="Linde D."/>
            <person name="Babiker R."/>
            <person name="Drula E."/>
            <person name="Ayuso-Fernandez I."/>
            <person name="Pacheco R."/>
            <person name="Padilla G."/>
            <person name="Ferreira P."/>
            <person name="Barriuso J."/>
            <person name="Kellner H."/>
            <person name="Castanera R."/>
            <person name="Alfaro M."/>
            <person name="Ramirez L."/>
            <person name="Pisabarro A.G."/>
            <person name="Kuo A."/>
            <person name="Tritt A."/>
            <person name="Lipzen A."/>
            <person name="He G."/>
            <person name="Yan M."/>
            <person name="Ng V."/>
            <person name="Cullen D."/>
            <person name="Martin F."/>
            <person name="Rosso M.-N."/>
            <person name="Henrissat B."/>
            <person name="Hibbett D."/>
            <person name="Martinez A.T."/>
            <person name="Grigoriev I.V."/>
        </authorList>
    </citation>
    <scope>NUCLEOTIDE SEQUENCE</scope>
    <source>
        <strain evidence="4">CBS 506.95</strain>
    </source>
</reference>
<organism evidence="4 5">
    <name type="scientific">Crepidotus variabilis</name>
    <dbReference type="NCBI Taxonomy" id="179855"/>
    <lineage>
        <taxon>Eukaryota</taxon>
        <taxon>Fungi</taxon>
        <taxon>Dikarya</taxon>
        <taxon>Basidiomycota</taxon>
        <taxon>Agaricomycotina</taxon>
        <taxon>Agaricomycetes</taxon>
        <taxon>Agaricomycetidae</taxon>
        <taxon>Agaricales</taxon>
        <taxon>Agaricineae</taxon>
        <taxon>Crepidotaceae</taxon>
        <taxon>Crepidotus</taxon>
    </lineage>
</organism>
<evidence type="ECO:0000313" key="5">
    <source>
        <dbReference type="Proteomes" id="UP000807306"/>
    </source>
</evidence>
<dbReference type="PANTHER" id="PTHR31836">
    <property type="match status" value="1"/>
</dbReference>
<dbReference type="AlphaFoldDB" id="A0A9P6EC80"/>
<dbReference type="PANTHER" id="PTHR31836:SF28">
    <property type="entry name" value="SRCR DOMAIN-CONTAINING PROTEIN-RELATED"/>
    <property type="match status" value="1"/>
</dbReference>
<keyword evidence="5" id="KW-1185">Reference proteome</keyword>